<evidence type="ECO:0000313" key="2">
    <source>
        <dbReference type="EMBL" id="KAJ7303363.1"/>
    </source>
</evidence>
<name>A0A9Q0X5P4_9SAUR</name>
<accession>A0A9Q0X5P4</accession>
<feature type="region of interest" description="Disordered" evidence="1">
    <location>
        <begin position="1"/>
        <end position="86"/>
    </location>
</feature>
<dbReference type="AlphaFoldDB" id="A0A9Q0X5P4"/>
<gene>
    <name evidence="2" type="ORF">JRQ81_012308</name>
</gene>
<comment type="caution">
    <text evidence="2">The sequence shown here is derived from an EMBL/GenBank/DDBJ whole genome shotgun (WGS) entry which is preliminary data.</text>
</comment>
<reference evidence="2" key="1">
    <citation type="journal article" date="2023" name="DNA Res.">
        <title>Chromosome-level genome assembly of Phrynocephalus forsythii using third-generation DNA sequencing and Hi-C analysis.</title>
        <authorList>
            <person name="Qi Y."/>
            <person name="Zhao W."/>
            <person name="Zhao Y."/>
            <person name="Niu C."/>
            <person name="Cao S."/>
            <person name="Zhang Y."/>
        </authorList>
    </citation>
    <scope>NUCLEOTIDE SEQUENCE</scope>
    <source>
        <tissue evidence="2">Muscle</tissue>
    </source>
</reference>
<evidence type="ECO:0000313" key="3">
    <source>
        <dbReference type="Proteomes" id="UP001142489"/>
    </source>
</evidence>
<dbReference type="EMBL" id="JAPFRF010000024">
    <property type="protein sequence ID" value="KAJ7303363.1"/>
    <property type="molecule type" value="Genomic_DNA"/>
</dbReference>
<organism evidence="2 3">
    <name type="scientific">Phrynocephalus forsythii</name>
    <dbReference type="NCBI Taxonomy" id="171643"/>
    <lineage>
        <taxon>Eukaryota</taxon>
        <taxon>Metazoa</taxon>
        <taxon>Chordata</taxon>
        <taxon>Craniata</taxon>
        <taxon>Vertebrata</taxon>
        <taxon>Euteleostomi</taxon>
        <taxon>Lepidosauria</taxon>
        <taxon>Squamata</taxon>
        <taxon>Bifurcata</taxon>
        <taxon>Unidentata</taxon>
        <taxon>Episquamata</taxon>
        <taxon>Toxicofera</taxon>
        <taxon>Iguania</taxon>
        <taxon>Acrodonta</taxon>
        <taxon>Agamidae</taxon>
        <taxon>Agaminae</taxon>
        <taxon>Phrynocephalus</taxon>
    </lineage>
</organism>
<dbReference type="Proteomes" id="UP001142489">
    <property type="component" value="Unassembled WGS sequence"/>
</dbReference>
<protein>
    <submittedName>
        <fullName evidence="2">Uncharacterized protein</fullName>
    </submittedName>
</protein>
<keyword evidence="3" id="KW-1185">Reference proteome</keyword>
<feature type="non-terminal residue" evidence="2">
    <location>
        <position position="168"/>
    </location>
</feature>
<proteinExistence type="predicted"/>
<feature type="compositionally biased region" description="Acidic residues" evidence="1">
    <location>
        <begin position="150"/>
        <end position="168"/>
    </location>
</feature>
<feature type="compositionally biased region" description="Basic residues" evidence="1">
    <location>
        <begin position="123"/>
        <end position="134"/>
    </location>
</feature>
<evidence type="ECO:0000256" key="1">
    <source>
        <dbReference type="SAM" id="MobiDB-lite"/>
    </source>
</evidence>
<feature type="region of interest" description="Disordered" evidence="1">
    <location>
        <begin position="102"/>
        <end position="168"/>
    </location>
</feature>
<sequence length="168" mass="17533">MLWLPSGAKAQTEDPSPSDKGLPADGGGETVLAEAAQRPLFRGSAQEGEGAATARGGSERAGKNPSGSPSLCSEIDAAPMKSDQDPLEAFEEMAVRFAAFHGGGLGASSASSQGRPEGPTGGSHRRREGWRRCGKLGLPVPRPNFVPWQEEGEDPPMEEETEEGECMA</sequence>